<keyword evidence="1" id="KW-0812">Transmembrane</keyword>
<accession>A0ABT5VSS9</accession>
<keyword evidence="1" id="KW-0472">Membrane</keyword>
<dbReference type="EMBL" id="JAKJSC010000001">
    <property type="protein sequence ID" value="MDE5418352.1"/>
    <property type="molecule type" value="Genomic_DNA"/>
</dbReference>
<evidence type="ECO:0000313" key="2">
    <source>
        <dbReference type="EMBL" id="MDE5418352.1"/>
    </source>
</evidence>
<evidence type="ECO:0000256" key="1">
    <source>
        <dbReference type="SAM" id="Phobius"/>
    </source>
</evidence>
<proteinExistence type="predicted"/>
<organism evidence="2 3">
    <name type="scientific">Paralabilibaculum antarcticum</name>
    <dbReference type="NCBI Taxonomy" id="2912572"/>
    <lineage>
        <taxon>Bacteria</taxon>
        <taxon>Pseudomonadati</taxon>
        <taxon>Bacteroidota</taxon>
        <taxon>Bacteroidia</taxon>
        <taxon>Marinilabiliales</taxon>
        <taxon>Marinifilaceae</taxon>
        <taxon>Paralabilibaculum</taxon>
    </lineage>
</organism>
<name>A0ABT5VSS9_9BACT</name>
<dbReference type="Pfam" id="PF11335">
    <property type="entry name" value="DUF3137"/>
    <property type="match status" value="1"/>
</dbReference>
<keyword evidence="3" id="KW-1185">Reference proteome</keyword>
<feature type="transmembrane region" description="Helical" evidence="1">
    <location>
        <begin position="35"/>
        <end position="50"/>
    </location>
</feature>
<dbReference type="RefSeq" id="WP_275109679.1">
    <property type="nucleotide sequence ID" value="NZ_JAKJSC010000001.1"/>
</dbReference>
<protein>
    <submittedName>
        <fullName evidence="2">DUF3137 domain-containing protein</fullName>
    </submittedName>
</protein>
<feature type="transmembrane region" description="Helical" evidence="1">
    <location>
        <begin position="56"/>
        <end position="73"/>
    </location>
</feature>
<comment type="caution">
    <text evidence="2">The sequence shown here is derived from an EMBL/GenBank/DDBJ whole genome shotgun (WGS) entry which is preliminary data.</text>
</comment>
<sequence length="308" mass="36198">MSSNGKSFDNFFNQIYPKLEELEAKRLKGAKKLNVLYKIGIIGFVILLILTILKAYFIYLLIIFVLFFCGLFNERAGKISKELTPTFKKEVIGQLLTYFYDDVRYVPRQRVSAKLLRNSLLFEKSIRKTTGDDYTECRIENTYIHFSEVQAYDPSSILFFNGIFIAIKFNKSFTAKTIVIPRSRTSFYKRIKMNLRGEMKNASTINLEDIIFNKEFRVIGEDQVESRYKLTTSLMQRMLDYKRKINKKVAFSLVNNWLYVSIPTKKNRFEASVTKPINNKEFIRSSFDYFQLLTGLVDDLDLNTKIWK</sequence>
<evidence type="ECO:0000313" key="3">
    <source>
        <dbReference type="Proteomes" id="UP001528920"/>
    </source>
</evidence>
<dbReference type="InterPro" id="IPR021484">
    <property type="entry name" value="DUF3137"/>
</dbReference>
<gene>
    <name evidence="2" type="ORF">L3049_10055</name>
</gene>
<dbReference type="Proteomes" id="UP001528920">
    <property type="component" value="Unassembled WGS sequence"/>
</dbReference>
<reference evidence="2 3" key="1">
    <citation type="submission" date="2022-01" db="EMBL/GenBank/DDBJ databases">
        <title>Labilibaculum sp. nov, a marine bacterium isolated from Antarctica.</title>
        <authorList>
            <person name="Dai W."/>
        </authorList>
    </citation>
    <scope>NUCLEOTIDE SEQUENCE [LARGE SCALE GENOMIC DNA]</scope>
    <source>
        <strain evidence="2 3">DW002</strain>
    </source>
</reference>
<keyword evidence="1" id="KW-1133">Transmembrane helix</keyword>